<dbReference type="Gene3D" id="3.90.226.10">
    <property type="entry name" value="2-enoyl-CoA Hydratase, Chain A, domain 1"/>
    <property type="match status" value="1"/>
</dbReference>
<name>A0A432WVT2_9GAMM</name>
<dbReference type="GO" id="GO:0006508">
    <property type="term" value="P:proteolysis"/>
    <property type="evidence" value="ECO:0007669"/>
    <property type="project" value="UniProtKB-UniRule"/>
</dbReference>
<dbReference type="Proteomes" id="UP000286976">
    <property type="component" value="Unassembled WGS sequence"/>
</dbReference>
<comment type="function">
    <text evidence="7">Degrades oligopeptides.</text>
</comment>
<proteinExistence type="inferred from homology"/>
<dbReference type="SUPFAM" id="SSF52096">
    <property type="entry name" value="ClpP/crotonase"/>
    <property type="match status" value="1"/>
</dbReference>
<keyword evidence="6 7" id="KW-0720">Serine protease</keyword>
<dbReference type="SUPFAM" id="SSF50156">
    <property type="entry name" value="PDZ domain-like"/>
    <property type="match status" value="1"/>
</dbReference>
<evidence type="ECO:0000256" key="1">
    <source>
        <dbReference type="ARBA" id="ARBA00004496"/>
    </source>
</evidence>
<feature type="site" description="Transition state stabilizer; via amide nitrogen" evidence="9">
    <location>
        <position position="980"/>
    </location>
</feature>
<feature type="active site" description="Charge relay system" evidence="8">
    <location>
        <position position="757"/>
    </location>
</feature>
<feature type="region of interest" description="Disordered" evidence="10">
    <location>
        <begin position="1077"/>
        <end position="1098"/>
    </location>
</feature>
<dbReference type="PANTHER" id="PTHR43253:SF1">
    <property type="entry name" value="TRICORN PROTEASE HOMOLOG 2-RELATED"/>
    <property type="match status" value="1"/>
</dbReference>
<dbReference type="InterPro" id="IPR036034">
    <property type="entry name" value="PDZ_sf"/>
</dbReference>
<sequence>MKRKASLSLVLTGLVLSGIATAPASFATETALSSTNGYYRAPHLVNDQLVFTAEGDIWLTQLNSNTPRRLTSSEAEENHAKLSPNGDMVAFVANYEGASEVYVMPTQGGTPKRVSFEQSRVRLQSWTPDGHLLYATDHVMGPANQWVLRKVNPSTLHTETIPLIDAIEGVTDTHGKQLFFTRFGLQATTDNARVYRGGAMGQIWRYQLGSDQEAVHLTAGHEGSVRKPMYWQGRVYFISDADGTPNIWSVSEQGGDFTQHTHFDTWQVWDATLSNGTIVYQQGADLHVFDLNNNQASPLTLSLASDFRQRQERWLTKPLDYLTHMSFGGSDEQVVLTARSQVALAAKAPRRLVQIDTPEASRSRHAIISHDGKWVYAINDHTGENEIWRFAADGSSDAKQLTHDGNTFRWNLYLSPNGRYLAHDDKDGNLWLLDLEKNKNERIFTGANGHTPLGKLAWSHDSTALAFSRTDLQGSRHQVLLYSLKDNRTEVVTSNKYASYSPAFSRDGNWLYFLSDRHFKATPTSPWGDRNMGPVFNKRTQIYALALKRQACFPFAPPAEVVHCDNEAAEKERTARLRSKPIDWDGLTDRLWQVPVAADNYYNLEVTDTRLYVQARDNGPASLYQIPFAQTDISREVFASHVNSYQVSRDGKRLFFRQGKPHELYIVDTGAKAPSDLSKARIATNQWQLAINPQVEWQQMFHDAWIMHRDFLFDRNMRGVDWDAMRAQYQPLVARLTDRRELDDLFAQLLSELNVLHSQVRGGEYAQRADRPAAASLAAAFSNHRDGLQIAHIYQTDPELPMAAAPFAKPGVKAQVGDVITHINGAPVKHLGDLTTALRGQVGKQVRVDLKRGRETWSTIVEPVTPNADHRLRYQDWVQKNRSKVAEASDGKFGYIHIYAMGGNDIAAFAREFYDNVDKDGLVIDVRRNRGGNIDSWIIEKLLRRAWMFWQPRQGEGYTNMQQTFRGQLVVLTDQLTYSDGETFSAGVKTLGLGPLIGKRTTGAGVWLSGRNRLADRGVARVAETPQHAMDGTWVVEGYGVEPDIEVENLPYVTFNGSDAQLERGIEVLRELLEKNPRPTLTPGSLDAPYGADPVNRD</sequence>
<dbReference type="SMART" id="SM00245">
    <property type="entry name" value="TSPc"/>
    <property type="match status" value="1"/>
</dbReference>
<evidence type="ECO:0000259" key="12">
    <source>
        <dbReference type="SMART" id="SM00245"/>
    </source>
</evidence>
<keyword evidence="3 7" id="KW-0963">Cytoplasm</keyword>
<evidence type="ECO:0000256" key="8">
    <source>
        <dbReference type="PIRSR" id="PIRSR036421-1"/>
    </source>
</evidence>
<evidence type="ECO:0000256" key="5">
    <source>
        <dbReference type="ARBA" id="ARBA00022801"/>
    </source>
</evidence>
<evidence type="ECO:0000313" key="14">
    <source>
        <dbReference type="Proteomes" id="UP000286976"/>
    </source>
</evidence>
<protein>
    <recommendedName>
        <fullName evidence="7">Tricorn protease homolog</fullName>
        <ecNumber evidence="7">3.4.21.-</ecNumber>
    </recommendedName>
</protein>
<dbReference type="CDD" id="cd07562">
    <property type="entry name" value="Peptidase_S41_TRI"/>
    <property type="match status" value="1"/>
</dbReference>
<dbReference type="SUPFAM" id="SSF63825">
    <property type="entry name" value="YWTD domain"/>
    <property type="match status" value="1"/>
</dbReference>
<dbReference type="Gene3D" id="2.120.10.60">
    <property type="entry name" value="Tricorn protease N-terminal domain"/>
    <property type="match status" value="1"/>
</dbReference>
<dbReference type="Pfam" id="PF14684">
    <property type="entry name" value="Tricorn_C1"/>
    <property type="match status" value="1"/>
</dbReference>
<dbReference type="Pfam" id="PF03572">
    <property type="entry name" value="Peptidase_S41"/>
    <property type="match status" value="1"/>
</dbReference>
<evidence type="ECO:0000256" key="11">
    <source>
        <dbReference type="SAM" id="SignalP"/>
    </source>
</evidence>
<keyword evidence="4 7" id="KW-0645">Protease</keyword>
<comment type="similarity">
    <text evidence="2 7">Belongs to the peptidase S41B family.</text>
</comment>
<feature type="active site" description="Charge relay system" evidence="8">
    <location>
        <position position="1037"/>
    </location>
</feature>
<dbReference type="PIRSF" id="PIRSF036421">
    <property type="entry name" value="Tricorn_protease"/>
    <property type="match status" value="1"/>
</dbReference>
<comment type="caution">
    <text evidence="13">The sequence shown here is derived from an EMBL/GenBank/DDBJ whole genome shotgun (WGS) entry which is preliminary data.</text>
</comment>
<evidence type="ECO:0000256" key="4">
    <source>
        <dbReference type="ARBA" id="ARBA00022670"/>
    </source>
</evidence>
<dbReference type="Pfam" id="PF26550">
    <property type="entry name" value="Tricorn_2nd"/>
    <property type="match status" value="1"/>
</dbReference>
<keyword evidence="5 7" id="KW-0378">Hydrolase</keyword>
<feature type="active site" description="Nucleophile" evidence="8">
    <location>
        <position position="979"/>
    </location>
</feature>
<dbReference type="Pfam" id="PF14685">
    <property type="entry name" value="PDZ_Tricorn"/>
    <property type="match status" value="1"/>
</dbReference>
<dbReference type="InterPro" id="IPR012393">
    <property type="entry name" value="Tricorn_protease"/>
</dbReference>
<dbReference type="SUPFAM" id="SSF82171">
    <property type="entry name" value="DPP6 N-terminal domain-like"/>
    <property type="match status" value="1"/>
</dbReference>
<evidence type="ECO:0000313" key="13">
    <source>
        <dbReference type="EMBL" id="RUO37876.1"/>
    </source>
</evidence>
<keyword evidence="11" id="KW-0732">Signal</keyword>
<evidence type="ECO:0000256" key="2">
    <source>
        <dbReference type="ARBA" id="ARBA00008524"/>
    </source>
</evidence>
<dbReference type="RefSeq" id="WP_126758130.1">
    <property type="nucleotide sequence ID" value="NZ_PIPQ01000010.1"/>
</dbReference>
<dbReference type="InterPro" id="IPR029045">
    <property type="entry name" value="ClpP/crotonase-like_dom_sf"/>
</dbReference>
<evidence type="ECO:0000256" key="7">
    <source>
        <dbReference type="PIRNR" id="PIRNR036421"/>
    </source>
</evidence>
<dbReference type="Gene3D" id="2.130.10.10">
    <property type="entry name" value="YVTN repeat-like/Quinoprotein amine dehydrogenase"/>
    <property type="match status" value="1"/>
</dbReference>
<dbReference type="InterPro" id="IPR015943">
    <property type="entry name" value="WD40/YVTN_repeat-like_dom_sf"/>
</dbReference>
<dbReference type="AlphaFoldDB" id="A0A432WVT2"/>
<evidence type="ECO:0000256" key="10">
    <source>
        <dbReference type="SAM" id="MobiDB-lite"/>
    </source>
</evidence>
<accession>A0A432WVT2</accession>
<comment type="subcellular location">
    <subcellularLocation>
        <location evidence="1 7">Cytoplasm</location>
    </subcellularLocation>
</comment>
<gene>
    <name evidence="13" type="ORF">CWE15_10975</name>
</gene>
<dbReference type="GO" id="GO:0008236">
    <property type="term" value="F:serine-type peptidase activity"/>
    <property type="evidence" value="ECO:0007669"/>
    <property type="project" value="UniProtKB-UniRule"/>
</dbReference>
<keyword evidence="14" id="KW-1185">Reference proteome</keyword>
<evidence type="ECO:0000256" key="6">
    <source>
        <dbReference type="ARBA" id="ARBA00022825"/>
    </source>
</evidence>
<dbReference type="InterPro" id="IPR005151">
    <property type="entry name" value="Tail-specific_protease"/>
</dbReference>
<dbReference type="PANTHER" id="PTHR43253">
    <property type="entry name" value="TRICORN PROTEASE HOMOLOG 2-RELATED"/>
    <property type="match status" value="1"/>
</dbReference>
<evidence type="ECO:0000256" key="3">
    <source>
        <dbReference type="ARBA" id="ARBA00022490"/>
    </source>
</evidence>
<feature type="signal peptide" evidence="11">
    <location>
        <begin position="1"/>
        <end position="22"/>
    </location>
</feature>
<reference evidence="13 14" key="1">
    <citation type="journal article" date="2011" name="Front. Microbiol.">
        <title>Genomic signatures of strain selection and enhancement in Bacillus atrophaeus var. globigii, a historical biowarfare simulant.</title>
        <authorList>
            <person name="Gibbons H.S."/>
            <person name="Broomall S.M."/>
            <person name="McNew L.A."/>
            <person name="Daligault H."/>
            <person name="Chapman C."/>
            <person name="Bruce D."/>
            <person name="Karavis M."/>
            <person name="Krepps M."/>
            <person name="McGregor P.A."/>
            <person name="Hong C."/>
            <person name="Park K.H."/>
            <person name="Akmal A."/>
            <person name="Feldman A."/>
            <person name="Lin J.S."/>
            <person name="Chang W.E."/>
            <person name="Higgs B.W."/>
            <person name="Demirev P."/>
            <person name="Lindquist J."/>
            <person name="Liem A."/>
            <person name="Fochler E."/>
            <person name="Read T.D."/>
            <person name="Tapia R."/>
            <person name="Johnson S."/>
            <person name="Bishop-Lilly K.A."/>
            <person name="Detter C."/>
            <person name="Han C."/>
            <person name="Sozhamannan S."/>
            <person name="Rosenzweig C.N."/>
            <person name="Skowronski E.W."/>
        </authorList>
    </citation>
    <scope>NUCLEOTIDE SEQUENCE [LARGE SCALE GENOMIC DNA]</scope>
    <source>
        <strain evidence="13 14">AIT1</strain>
    </source>
</reference>
<dbReference type="InterPro" id="IPR028204">
    <property type="entry name" value="Tricorn_C1"/>
</dbReference>
<dbReference type="Gene3D" id="2.30.42.10">
    <property type="match status" value="1"/>
</dbReference>
<dbReference type="InterPro" id="IPR029414">
    <property type="entry name" value="Tricorn_PDZ"/>
</dbReference>
<dbReference type="EC" id="3.4.21.-" evidence="7"/>
<dbReference type="GO" id="GO:0005737">
    <property type="term" value="C:cytoplasm"/>
    <property type="evidence" value="ECO:0007669"/>
    <property type="project" value="UniProtKB-SubCell"/>
</dbReference>
<organism evidence="13 14">
    <name type="scientific">Aliidiomarina taiwanensis</name>
    <dbReference type="NCBI Taxonomy" id="946228"/>
    <lineage>
        <taxon>Bacteria</taxon>
        <taxon>Pseudomonadati</taxon>
        <taxon>Pseudomonadota</taxon>
        <taxon>Gammaproteobacteria</taxon>
        <taxon>Alteromonadales</taxon>
        <taxon>Idiomarinaceae</taxon>
        <taxon>Aliidiomarina</taxon>
    </lineage>
</organism>
<feature type="domain" description="Tail specific protease" evidence="12">
    <location>
        <begin position="843"/>
        <end position="1048"/>
    </location>
</feature>
<evidence type="ECO:0000256" key="9">
    <source>
        <dbReference type="PIRSR" id="PIRSR036421-3"/>
    </source>
</evidence>
<dbReference type="OrthoDB" id="9758793at2"/>
<feature type="chain" id="PRO_5019172665" description="Tricorn protease homolog" evidence="11">
    <location>
        <begin position="23"/>
        <end position="1098"/>
    </location>
</feature>
<dbReference type="EMBL" id="PIPQ01000010">
    <property type="protein sequence ID" value="RUO37876.1"/>
    <property type="molecule type" value="Genomic_DNA"/>
</dbReference>
<dbReference type="Pfam" id="PF26549">
    <property type="entry name" value="Tricorn_N"/>
    <property type="match status" value="1"/>
</dbReference>
<dbReference type="Gene3D" id="3.30.750.44">
    <property type="match status" value="1"/>
</dbReference>